<dbReference type="InterPro" id="IPR013785">
    <property type="entry name" value="Aldolase_TIM"/>
</dbReference>
<dbReference type="InterPro" id="IPR002241">
    <property type="entry name" value="Glyco_hydro_27"/>
</dbReference>
<evidence type="ECO:0000256" key="5">
    <source>
        <dbReference type="SAM" id="SignalP"/>
    </source>
</evidence>
<dbReference type="Pfam" id="PF17801">
    <property type="entry name" value="Melibiase_C"/>
    <property type="match status" value="1"/>
</dbReference>
<dbReference type="SUPFAM" id="SSF49785">
    <property type="entry name" value="Galactose-binding domain-like"/>
    <property type="match status" value="1"/>
</dbReference>
<dbReference type="Proteomes" id="UP000093309">
    <property type="component" value="Unassembled WGS sequence"/>
</dbReference>
<name>A0A1C0ZRF5_9BACL</name>
<comment type="caution">
    <text evidence="7">The sequence shown here is derived from an EMBL/GenBank/DDBJ whole genome shotgun (WGS) entry which is preliminary data.</text>
</comment>
<evidence type="ECO:0000256" key="1">
    <source>
        <dbReference type="ARBA" id="ARBA00009743"/>
    </source>
</evidence>
<keyword evidence="4" id="KW-0326">Glycosidase</keyword>
<dbReference type="SUPFAM" id="SSF51445">
    <property type="entry name" value="(Trans)glycosidases"/>
    <property type="match status" value="1"/>
</dbReference>
<dbReference type="Pfam" id="PF00754">
    <property type="entry name" value="F5_F8_type_C"/>
    <property type="match status" value="1"/>
</dbReference>
<dbReference type="STRING" id="512399.A8709_22625"/>
<evidence type="ECO:0000259" key="6">
    <source>
        <dbReference type="PROSITE" id="PS50022"/>
    </source>
</evidence>
<protein>
    <submittedName>
        <fullName evidence="7">Coagulation factor 5/8 type domain-containing protein</fullName>
    </submittedName>
</protein>
<reference evidence="8" key="1">
    <citation type="submission" date="2016-05" db="EMBL/GenBank/DDBJ databases">
        <title>Paenibacillus oryzae. sp. nov., isolated from the rice root.</title>
        <authorList>
            <person name="Zhang J."/>
            <person name="Zhang X."/>
        </authorList>
    </citation>
    <scope>NUCLEOTIDE SEQUENCE [LARGE SCALE GENOMIC DNA]</scope>
    <source>
        <strain evidence="8">KCTC13222</strain>
    </source>
</reference>
<dbReference type="Gene3D" id="3.20.20.70">
    <property type="entry name" value="Aldolase class I"/>
    <property type="match status" value="1"/>
</dbReference>
<dbReference type="GO" id="GO:0005975">
    <property type="term" value="P:carbohydrate metabolic process"/>
    <property type="evidence" value="ECO:0007669"/>
    <property type="project" value="InterPro"/>
</dbReference>
<dbReference type="SUPFAM" id="SSF51011">
    <property type="entry name" value="Glycosyl hydrolase domain"/>
    <property type="match status" value="1"/>
</dbReference>
<dbReference type="Gene3D" id="2.60.120.260">
    <property type="entry name" value="Galactose-binding domain-like"/>
    <property type="match status" value="1"/>
</dbReference>
<keyword evidence="2 5" id="KW-0732">Signal</keyword>
<evidence type="ECO:0000256" key="2">
    <source>
        <dbReference type="ARBA" id="ARBA00022729"/>
    </source>
</evidence>
<evidence type="ECO:0000313" key="7">
    <source>
        <dbReference type="EMBL" id="OCT10640.1"/>
    </source>
</evidence>
<dbReference type="GO" id="GO:0004553">
    <property type="term" value="F:hydrolase activity, hydrolyzing O-glycosyl compounds"/>
    <property type="evidence" value="ECO:0007669"/>
    <property type="project" value="InterPro"/>
</dbReference>
<dbReference type="PANTHER" id="PTHR11452:SF75">
    <property type="entry name" value="ALPHA-GALACTOSIDASE MEL1"/>
    <property type="match status" value="1"/>
</dbReference>
<organism evidence="7 8">
    <name type="scientific">Paenibacillus pectinilyticus</name>
    <dbReference type="NCBI Taxonomy" id="512399"/>
    <lineage>
        <taxon>Bacteria</taxon>
        <taxon>Bacillati</taxon>
        <taxon>Bacillota</taxon>
        <taxon>Bacilli</taxon>
        <taxon>Bacillales</taxon>
        <taxon>Paenibacillaceae</taxon>
        <taxon>Paenibacillus</taxon>
    </lineage>
</organism>
<sequence>MIKKSLLAIAVFAVMFVGLLQAGATKALAATVNISQTGNVVTASNGTLTITYDLSTGKGNFSSGSTSIISNFYSDYGVTGSSTRISSFDAGTRSASWATIGTDGYGINGKKLTITNTLTSGSSIILYITLYENKPFALASMTVTKSTSQSINFLEPIAANNLDIGTGTDKRIYTTPYNNNYDYGVAPVNDFGNGENQIDRTNTSTTTWGAFDGTSYWVAAMFDNTSKQGFIAGAANTPNWKSMQYLHQASTANGPLTGFSVYNAGGAQSGTSISSDKFFLGYYSNYQDGLEQFGQTYAVGEPKLSWTDGVPMGYNSYYSFYGLPTVDAMHGMIDYFAANLKPLGYTYMNLDCCYKGTSGQAYPTDFQAYSDYVHNKGLKAGNYTAPFFIYQKLTDTVPGAPTFTFQDIALKDSTGSPIQTYLGAGTYIIDATHPGAQAYLKNLMDVDFVNVGMDYAKLDFLDLGMYEGNHYDASKNGMQAYRIGMQIMRDELLSATQHIYINESIAPLLPSGYAHGRRSGIDTTIPLQGDLYSGIERQAFNSAASWWTNGTLYTYNDPDMALPENIANGFYKNTLNQSKLYATVTMLEGGHNIIGDNVPFISEDRMKALTNPSLIALSGQGKAAKPIKMTNFYHKLEHSPSAIYSTDTNGDKIVGLSNWNMNSSASTTVTFADLGLSASTTYTITELYSNTKIGTFTGSYTRLQQPGESVILRISPTSSALPLAPANLAAGKTATASSFYSAGYEASKVTDGDISTRWSAADSQYNNQWVQIDFGAATSVNRIAVKEYGYGNQNFQINTYNLQYWNGTSFVNLKNGFTIGDNRVFDFPTVSTSKIRIYVGKANFLASINEIEAYNITGNTGSMIDQDNSTATYSSYSDIRANLQRMQTFSLTSSSLPRIDMYLYESYVSKVPEDNLYIDIVKLDVNNNPVQKLFTAALPSNNIPGAATPYAIYPKLTGLDTTQKYGIILRSPASLDDGSTNNKYGFAYNDSNTYTGGVERVSTNGGTTWSTENSGNRDLIFTIYK</sequence>
<evidence type="ECO:0000256" key="3">
    <source>
        <dbReference type="ARBA" id="ARBA00022801"/>
    </source>
</evidence>
<dbReference type="Gene3D" id="2.60.40.1180">
    <property type="entry name" value="Golgi alpha-mannosidase II"/>
    <property type="match status" value="1"/>
</dbReference>
<comment type="similarity">
    <text evidence="1">Belongs to the glycosyl hydrolase 27 family.</text>
</comment>
<keyword evidence="8" id="KW-1185">Reference proteome</keyword>
<dbReference type="InterPro" id="IPR041233">
    <property type="entry name" value="Melibiase_C"/>
</dbReference>
<feature type="chain" id="PRO_5008649442" evidence="5">
    <location>
        <begin position="30"/>
        <end position="1025"/>
    </location>
</feature>
<dbReference type="AlphaFoldDB" id="A0A1C0ZRF5"/>
<dbReference type="InterPro" id="IPR013780">
    <property type="entry name" value="Glyco_hydro_b"/>
</dbReference>
<proteinExistence type="inferred from homology"/>
<keyword evidence="3" id="KW-0378">Hydrolase</keyword>
<dbReference type="InterPro" id="IPR008979">
    <property type="entry name" value="Galactose-bd-like_sf"/>
</dbReference>
<gene>
    <name evidence="7" type="ORF">A8709_22625</name>
</gene>
<dbReference type="PROSITE" id="PS50022">
    <property type="entry name" value="FA58C_3"/>
    <property type="match status" value="1"/>
</dbReference>
<feature type="signal peptide" evidence="5">
    <location>
        <begin position="1"/>
        <end position="29"/>
    </location>
</feature>
<dbReference type="OrthoDB" id="1031955at2"/>
<dbReference type="InterPro" id="IPR017853">
    <property type="entry name" value="GH"/>
</dbReference>
<dbReference type="EMBL" id="LYPC01000030">
    <property type="protein sequence ID" value="OCT10640.1"/>
    <property type="molecule type" value="Genomic_DNA"/>
</dbReference>
<accession>A0A1C0ZRF5</accession>
<dbReference type="InterPro" id="IPR000421">
    <property type="entry name" value="FA58C"/>
</dbReference>
<dbReference type="RefSeq" id="WP_065859059.1">
    <property type="nucleotide sequence ID" value="NZ_LYPC01000030.1"/>
</dbReference>
<dbReference type="PANTHER" id="PTHR11452">
    <property type="entry name" value="ALPHA-GALACTOSIDASE/ALPHA-N-ACETYLGALACTOSAMINIDASE"/>
    <property type="match status" value="1"/>
</dbReference>
<evidence type="ECO:0000256" key="4">
    <source>
        <dbReference type="ARBA" id="ARBA00023295"/>
    </source>
</evidence>
<feature type="domain" description="F5/8 type C" evidence="6">
    <location>
        <begin position="716"/>
        <end position="856"/>
    </location>
</feature>
<evidence type="ECO:0000313" key="8">
    <source>
        <dbReference type="Proteomes" id="UP000093309"/>
    </source>
</evidence>